<evidence type="ECO:0000256" key="1">
    <source>
        <dbReference type="SAM" id="MobiDB-lite"/>
    </source>
</evidence>
<dbReference type="Proteomes" id="UP001341840">
    <property type="component" value="Unassembled WGS sequence"/>
</dbReference>
<accession>A0ABU6RI90</accession>
<sequence length="106" mass="11874">MSRGHKSFKDQGVIINDNHHLLERNMAVGETHQMYTNWGLQQFVPALEPILPMDIPGRIKSNAIEERPMFDGMLRQVPVGEPSAVPPPIPPEARAPREPNADSDNE</sequence>
<comment type="caution">
    <text evidence="2">The sequence shown here is derived from an EMBL/GenBank/DDBJ whole genome shotgun (WGS) entry which is preliminary data.</text>
</comment>
<feature type="region of interest" description="Disordered" evidence="1">
    <location>
        <begin position="78"/>
        <end position="106"/>
    </location>
</feature>
<name>A0ABU6RI90_9FABA</name>
<gene>
    <name evidence="2" type="ORF">PIB30_052601</name>
</gene>
<reference evidence="2 3" key="1">
    <citation type="journal article" date="2023" name="Plants (Basel)">
        <title>Bridging the Gap: Combining Genomics and Transcriptomics Approaches to Understand Stylosanthes scabra, an Orphan Legume from the Brazilian Caatinga.</title>
        <authorList>
            <person name="Ferreira-Neto J.R.C."/>
            <person name="da Silva M.D."/>
            <person name="Binneck E."/>
            <person name="de Melo N.F."/>
            <person name="da Silva R.H."/>
            <person name="de Melo A.L.T.M."/>
            <person name="Pandolfi V."/>
            <person name="Bustamante F.O."/>
            <person name="Brasileiro-Vidal A.C."/>
            <person name="Benko-Iseppon A.M."/>
        </authorList>
    </citation>
    <scope>NUCLEOTIDE SEQUENCE [LARGE SCALE GENOMIC DNA]</scope>
    <source>
        <tissue evidence="2">Leaves</tissue>
    </source>
</reference>
<dbReference type="EMBL" id="JASCZI010030591">
    <property type="protein sequence ID" value="MED6123776.1"/>
    <property type="molecule type" value="Genomic_DNA"/>
</dbReference>
<organism evidence="2 3">
    <name type="scientific">Stylosanthes scabra</name>
    <dbReference type="NCBI Taxonomy" id="79078"/>
    <lineage>
        <taxon>Eukaryota</taxon>
        <taxon>Viridiplantae</taxon>
        <taxon>Streptophyta</taxon>
        <taxon>Embryophyta</taxon>
        <taxon>Tracheophyta</taxon>
        <taxon>Spermatophyta</taxon>
        <taxon>Magnoliopsida</taxon>
        <taxon>eudicotyledons</taxon>
        <taxon>Gunneridae</taxon>
        <taxon>Pentapetalae</taxon>
        <taxon>rosids</taxon>
        <taxon>fabids</taxon>
        <taxon>Fabales</taxon>
        <taxon>Fabaceae</taxon>
        <taxon>Papilionoideae</taxon>
        <taxon>50 kb inversion clade</taxon>
        <taxon>dalbergioids sensu lato</taxon>
        <taxon>Dalbergieae</taxon>
        <taxon>Pterocarpus clade</taxon>
        <taxon>Stylosanthes</taxon>
    </lineage>
</organism>
<evidence type="ECO:0000313" key="3">
    <source>
        <dbReference type="Proteomes" id="UP001341840"/>
    </source>
</evidence>
<feature type="compositionally biased region" description="Pro residues" evidence="1">
    <location>
        <begin position="84"/>
        <end position="93"/>
    </location>
</feature>
<proteinExistence type="predicted"/>
<keyword evidence="3" id="KW-1185">Reference proteome</keyword>
<protein>
    <submittedName>
        <fullName evidence="2">Uncharacterized protein</fullName>
    </submittedName>
</protein>
<evidence type="ECO:0000313" key="2">
    <source>
        <dbReference type="EMBL" id="MED6123776.1"/>
    </source>
</evidence>